<reference evidence="2 3" key="1">
    <citation type="submission" date="2016-11" db="EMBL/GenBank/DDBJ databases">
        <authorList>
            <person name="Jaros S."/>
            <person name="Januszkiewicz K."/>
            <person name="Wedrychowicz H."/>
        </authorList>
    </citation>
    <scope>NUCLEOTIDE SEQUENCE [LARGE SCALE GENOMIC DNA]</scope>
    <source>
        <strain evidence="2 3">DSM 8605</strain>
    </source>
</reference>
<dbReference type="PROSITE" id="PS01094">
    <property type="entry name" value="UPF0076"/>
    <property type="match status" value="1"/>
</dbReference>
<accession>A0A1M5X4K5</accession>
<gene>
    <name evidence="2" type="ORF">SAMN02745207_03351</name>
</gene>
<dbReference type="Gene3D" id="3.30.1330.40">
    <property type="entry name" value="RutC-like"/>
    <property type="match status" value="1"/>
</dbReference>
<dbReference type="FunFam" id="3.30.1330.40:FF:000001">
    <property type="entry name" value="L-PSP family endoribonuclease"/>
    <property type="match status" value="1"/>
</dbReference>
<dbReference type="OrthoDB" id="9803101at2"/>
<organism evidence="2 3">
    <name type="scientific">Clostridium grantii DSM 8605</name>
    <dbReference type="NCBI Taxonomy" id="1121316"/>
    <lineage>
        <taxon>Bacteria</taxon>
        <taxon>Bacillati</taxon>
        <taxon>Bacillota</taxon>
        <taxon>Clostridia</taxon>
        <taxon>Eubacteriales</taxon>
        <taxon>Clostridiaceae</taxon>
        <taxon>Clostridium</taxon>
    </lineage>
</organism>
<dbReference type="NCBIfam" id="TIGR00004">
    <property type="entry name" value="Rid family detoxifying hydrolase"/>
    <property type="match status" value="1"/>
</dbReference>
<dbReference type="SUPFAM" id="SSF55298">
    <property type="entry name" value="YjgF-like"/>
    <property type="match status" value="1"/>
</dbReference>
<evidence type="ECO:0000256" key="1">
    <source>
        <dbReference type="ARBA" id="ARBA00010552"/>
    </source>
</evidence>
<dbReference type="InterPro" id="IPR006056">
    <property type="entry name" value="RidA"/>
</dbReference>
<protein>
    <submittedName>
        <fullName evidence="2">2-iminobutanoate/2-iminopropanoate deaminase</fullName>
    </submittedName>
</protein>
<dbReference type="GO" id="GO:0019239">
    <property type="term" value="F:deaminase activity"/>
    <property type="evidence" value="ECO:0007669"/>
    <property type="project" value="TreeGrafter"/>
</dbReference>
<dbReference type="GO" id="GO:0005829">
    <property type="term" value="C:cytosol"/>
    <property type="evidence" value="ECO:0007669"/>
    <property type="project" value="TreeGrafter"/>
</dbReference>
<dbReference type="AlphaFoldDB" id="A0A1M5X4K5"/>
<evidence type="ECO:0000313" key="2">
    <source>
        <dbReference type="EMBL" id="SHH94749.1"/>
    </source>
</evidence>
<dbReference type="Proteomes" id="UP000184447">
    <property type="component" value="Unassembled WGS sequence"/>
</dbReference>
<comment type="similarity">
    <text evidence="1">Belongs to the RutC family.</text>
</comment>
<dbReference type="STRING" id="1121316.SAMN02745207_03351"/>
<name>A0A1M5X4K5_9CLOT</name>
<dbReference type="PANTHER" id="PTHR11803">
    <property type="entry name" value="2-IMINOBUTANOATE/2-IMINOPROPANOATE DEAMINASE RIDA"/>
    <property type="match status" value="1"/>
</dbReference>
<dbReference type="InterPro" id="IPR006175">
    <property type="entry name" value="YjgF/YER057c/UK114"/>
</dbReference>
<dbReference type="InterPro" id="IPR019897">
    <property type="entry name" value="RidA_CS"/>
</dbReference>
<dbReference type="CDD" id="cd00448">
    <property type="entry name" value="YjgF_YER057c_UK114_family"/>
    <property type="match status" value="1"/>
</dbReference>
<dbReference type="RefSeq" id="WP_073339739.1">
    <property type="nucleotide sequence ID" value="NZ_FQXM01000023.1"/>
</dbReference>
<sequence>MNKEIITTEKAPAALGPYSQAVKVGNLLFTSGQIPIDPATGDYLNDTIEMAAERVFLNLKAVLDEAGTSFDNVIKTTVFLKDLNDFVPFNEVYAKFFTENQPARSCVQVAKLPKDALVEIELVAIVE</sequence>
<evidence type="ECO:0000313" key="3">
    <source>
        <dbReference type="Proteomes" id="UP000184447"/>
    </source>
</evidence>
<keyword evidence="3" id="KW-1185">Reference proteome</keyword>
<dbReference type="Pfam" id="PF01042">
    <property type="entry name" value="Ribonuc_L-PSP"/>
    <property type="match status" value="1"/>
</dbReference>
<dbReference type="PANTHER" id="PTHR11803:SF39">
    <property type="entry name" value="2-IMINOBUTANOATE_2-IMINOPROPANOATE DEAMINASE"/>
    <property type="match status" value="1"/>
</dbReference>
<dbReference type="EMBL" id="FQXM01000023">
    <property type="protein sequence ID" value="SHH94749.1"/>
    <property type="molecule type" value="Genomic_DNA"/>
</dbReference>
<proteinExistence type="inferred from homology"/>
<dbReference type="InterPro" id="IPR035959">
    <property type="entry name" value="RutC-like_sf"/>
</dbReference>